<keyword evidence="1" id="KW-0472">Membrane</keyword>
<feature type="transmembrane region" description="Helical" evidence="1">
    <location>
        <begin position="39"/>
        <end position="59"/>
    </location>
</feature>
<protein>
    <submittedName>
        <fullName evidence="2">Uncharacterized protein</fullName>
    </submittedName>
</protein>
<gene>
    <name evidence="2" type="ORF">EUGRSUZ_E01373</name>
</gene>
<accession>A0A059C3D1</accession>
<dbReference type="Gramene" id="KCW72933">
    <property type="protein sequence ID" value="KCW72933"/>
    <property type="gene ID" value="EUGRSUZ_E01373"/>
</dbReference>
<evidence type="ECO:0000256" key="1">
    <source>
        <dbReference type="SAM" id="Phobius"/>
    </source>
</evidence>
<keyword evidence="1" id="KW-1133">Transmembrane helix</keyword>
<sequence>MLIRLFHTQIVTCAYNSLVLLLVPLILSHGRDFEVTVLLRFLSVFHMLCCFALHAHPFIPSTTSWRRLRWWEAGWPSPPPPQGRHRREKAETFFGKRLLSLVYAKRSAGGDD</sequence>
<name>A0A059C3D1_EUCGR</name>
<dbReference type="InParanoid" id="A0A059C3D1"/>
<organism evidence="2">
    <name type="scientific">Eucalyptus grandis</name>
    <name type="common">Flooded gum</name>
    <dbReference type="NCBI Taxonomy" id="71139"/>
    <lineage>
        <taxon>Eukaryota</taxon>
        <taxon>Viridiplantae</taxon>
        <taxon>Streptophyta</taxon>
        <taxon>Embryophyta</taxon>
        <taxon>Tracheophyta</taxon>
        <taxon>Spermatophyta</taxon>
        <taxon>Magnoliopsida</taxon>
        <taxon>eudicotyledons</taxon>
        <taxon>Gunneridae</taxon>
        <taxon>Pentapetalae</taxon>
        <taxon>rosids</taxon>
        <taxon>malvids</taxon>
        <taxon>Myrtales</taxon>
        <taxon>Myrtaceae</taxon>
        <taxon>Myrtoideae</taxon>
        <taxon>Eucalypteae</taxon>
        <taxon>Eucalyptus</taxon>
    </lineage>
</organism>
<dbReference type="AlphaFoldDB" id="A0A059C3D1"/>
<reference evidence="2" key="1">
    <citation type="submission" date="2013-07" db="EMBL/GenBank/DDBJ databases">
        <title>The genome of Eucalyptus grandis.</title>
        <authorList>
            <person name="Schmutz J."/>
            <person name="Hayes R."/>
            <person name="Myburg A."/>
            <person name="Tuskan G."/>
            <person name="Grattapaglia D."/>
            <person name="Rokhsar D.S."/>
        </authorList>
    </citation>
    <scope>NUCLEOTIDE SEQUENCE</scope>
    <source>
        <tissue evidence="2">Leaf extractions</tissue>
    </source>
</reference>
<proteinExistence type="predicted"/>
<keyword evidence="1" id="KW-0812">Transmembrane</keyword>
<dbReference type="EMBL" id="KK198757">
    <property type="protein sequence ID" value="KCW72933.1"/>
    <property type="molecule type" value="Genomic_DNA"/>
</dbReference>
<feature type="transmembrane region" description="Helical" evidence="1">
    <location>
        <begin position="6"/>
        <end position="27"/>
    </location>
</feature>
<evidence type="ECO:0000313" key="2">
    <source>
        <dbReference type="EMBL" id="KCW72933.1"/>
    </source>
</evidence>